<dbReference type="Proteomes" id="UP000653797">
    <property type="component" value="Unassembled WGS sequence"/>
</dbReference>
<comment type="caution">
    <text evidence="3">The sequence shown here is derived from an EMBL/GenBank/DDBJ whole genome shotgun (WGS) entry which is preliminary data.</text>
</comment>
<dbReference type="RefSeq" id="WP_191041900.1">
    <property type="nucleotide sequence ID" value="NZ_JACXAA010000011.1"/>
</dbReference>
<evidence type="ECO:0000256" key="1">
    <source>
        <dbReference type="ARBA" id="ARBA00023002"/>
    </source>
</evidence>
<keyword evidence="1" id="KW-0560">Oxidoreductase</keyword>
<dbReference type="Gene3D" id="3.30.9.10">
    <property type="entry name" value="D-Amino Acid Oxidase, subunit A, domain 2"/>
    <property type="match status" value="1"/>
</dbReference>
<accession>A0A927B6U0</accession>
<dbReference type="Gene3D" id="3.50.50.60">
    <property type="entry name" value="FAD/NAD(P)-binding domain"/>
    <property type="match status" value="2"/>
</dbReference>
<dbReference type="Pfam" id="PF01266">
    <property type="entry name" value="DAO"/>
    <property type="match status" value="1"/>
</dbReference>
<dbReference type="GO" id="GO:0016491">
    <property type="term" value="F:oxidoreductase activity"/>
    <property type="evidence" value="ECO:0007669"/>
    <property type="project" value="UniProtKB-KW"/>
</dbReference>
<name>A0A927B6U0_9BACT</name>
<keyword evidence="4" id="KW-1185">Reference proteome</keyword>
<feature type="domain" description="FAD dependent oxidoreductase" evidence="2">
    <location>
        <begin position="4"/>
        <end position="396"/>
    </location>
</feature>
<gene>
    <name evidence="3" type="ORF">IC230_25540</name>
</gene>
<dbReference type="SUPFAM" id="SSF54373">
    <property type="entry name" value="FAD-linked reductases, C-terminal domain"/>
    <property type="match status" value="1"/>
</dbReference>
<evidence type="ECO:0000259" key="2">
    <source>
        <dbReference type="Pfam" id="PF01266"/>
    </source>
</evidence>
<dbReference type="GO" id="GO:0005737">
    <property type="term" value="C:cytoplasm"/>
    <property type="evidence" value="ECO:0007669"/>
    <property type="project" value="TreeGrafter"/>
</dbReference>
<reference evidence="3" key="1">
    <citation type="submission" date="2020-09" db="EMBL/GenBank/DDBJ databases">
        <authorList>
            <person name="Kim M.K."/>
        </authorList>
    </citation>
    <scope>NUCLEOTIDE SEQUENCE</scope>
    <source>
        <strain evidence="3">BT704</strain>
    </source>
</reference>
<dbReference type="InterPro" id="IPR006076">
    <property type="entry name" value="FAD-dep_OxRdtase"/>
</dbReference>
<evidence type="ECO:0000313" key="4">
    <source>
        <dbReference type="Proteomes" id="UP000653797"/>
    </source>
</evidence>
<organism evidence="3 4">
    <name type="scientific">Spirosoma validum</name>
    <dbReference type="NCBI Taxonomy" id="2771355"/>
    <lineage>
        <taxon>Bacteria</taxon>
        <taxon>Pseudomonadati</taxon>
        <taxon>Bacteroidota</taxon>
        <taxon>Cytophagia</taxon>
        <taxon>Cytophagales</taxon>
        <taxon>Cytophagaceae</taxon>
        <taxon>Spirosoma</taxon>
    </lineage>
</organism>
<dbReference type="PANTHER" id="PTHR13847:SF289">
    <property type="entry name" value="GLYCINE OXIDASE"/>
    <property type="match status" value="1"/>
</dbReference>
<sequence>MSHIGIVGGGIIGLCSAYYLHKAGHHVTLFDQAPIADGCSFGNAGMIVPSHIIPLAQPGMIAKGMRWMLKSTSPFYVKPRLNADLLRWGWLFYRHSTPEHVAYSIPVLRDLSLLSKRLYQDLAANGDLNFEWQERGLLMLYKTASAEHEMVEEADVANRAGIEAQILTEQQVQDLEPNTRVDVRGGILFPGDAHLNPNELIRSLVLYLRKEGVTILENHTVTGFGKTSARVTSVQTSQGDYPVDTVVIAGGAWSPVIAQQLELRLSLQGGKGYSFMLRNVANNIRVPAIMLEARATATPMGSDLRFAGTLEVAGTDMTVNMNRVRGIVQSINQYYPDIPVDMPVVDTVWRGLRPCSPDGLPYIGRTERYDNVVLATGHGMMGLSLGPATGKLVSELVDGPADSMEISAFRPDRFA</sequence>
<dbReference type="AlphaFoldDB" id="A0A927B6U0"/>
<proteinExistence type="predicted"/>
<evidence type="ECO:0000313" key="3">
    <source>
        <dbReference type="EMBL" id="MBD2756287.1"/>
    </source>
</evidence>
<dbReference type="SUPFAM" id="SSF51905">
    <property type="entry name" value="FAD/NAD(P)-binding domain"/>
    <property type="match status" value="1"/>
</dbReference>
<dbReference type="PANTHER" id="PTHR13847">
    <property type="entry name" value="SARCOSINE DEHYDROGENASE-RELATED"/>
    <property type="match status" value="1"/>
</dbReference>
<protein>
    <submittedName>
        <fullName evidence="3">FAD-dependent oxidoreductase</fullName>
    </submittedName>
</protein>
<dbReference type="InterPro" id="IPR036188">
    <property type="entry name" value="FAD/NAD-bd_sf"/>
</dbReference>
<dbReference type="EMBL" id="JACXAA010000011">
    <property type="protein sequence ID" value="MBD2756287.1"/>
    <property type="molecule type" value="Genomic_DNA"/>
</dbReference>